<dbReference type="EMBL" id="LT607754">
    <property type="protein sequence ID" value="SCG68042.1"/>
    <property type="molecule type" value="Genomic_DNA"/>
</dbReference>
<dbReference type="InterPro" id="IPR009097">
    <property type="entry name" value="Cyclic_Pdiesterase"/>
</dbReference>
<dbReference type="GO" id="GO:0016874">
    <property type="term" value="F:ligase activity"/>
    <property type="evidence" value="ECO:0007669"/>
    <property type="project" value="UniProtKB-KW"/>
</dbReference>
<dbReference type="Pfam" id="PF13563">
    <property type="entry name" value="2_5_RNA_ligase2"/>
    <property type="match status" value="1"/>
</dbReference>
<reference evidence="2" key="1">
    <citation type="submission" date="2016-06" db="EMBL/GenBank/DDBJ databases">
        <authorList>
            <person name="Varghese N."/>
            <person name="Submissions Spin"/>
        </authorList>
    </citation>
    <scope>NUCLEOTIDE SEQUENCE [LARGE SCALE GENOMIC DNA]</scope>
    <source>
        <strain evidence="2">DSM 43819</strain>
    </source>
</reference>
<name>A0A1C5JBW5_9ACTN</name>
<dbReference type="AlphaFoldDB" id="A0A1C5JBW5"/>
<dbReference type="OrthoDB" id="3397424at2"/>
<evidence type="ECO:0000313" key="2">
    <source>
        <dbReference type="Proteomes" id="UP000198221"/>
    </source>
</evidence>
<keyword evidence="1" id="KW-0436">Ligase</keyword>
<gene>
    <name evidence="1" type="ORF">GA0070613_4398</name>
</gene>
<dbReference type="RefSeq" id="WP_089013962.1">
    <property type="nucleotide sequence ID" value="NZ_LT607754.1"/>
</dbReference>
<protein>
    <submittedName>
        <fullName evidence="1">2'-5' RNA ligase superfamily protein</fullName>
    </submittedName>
</protein>
<accession>A0A1C5JBW5</accession>
<evidence type="ECO:0000313" key="1">
    <source>
        <dbReference type="EMBL" id="SCG68042.1"/>
    </source>
</evidence>
<dbReference type="Gene3D" id="3.90.1140.10">
    <property type="entry name" value="Cyclic phosphodiesterase"/>
    <property type="match status" value="1"/>
</dbReference>
<dbReference type="Proteomes" id="UP000198221">
    <property type="component" value="Chromosome I"/>
</dbReference>
<keyword evidence="2" id="KW-1185">Reference proteome</keyword>
<dbReference type="SUPFAM" id="SSF55144">
    <property type="entry name" value="LigT-like"/>
    <property type="match status" value="1"/>
</dbReference>
<proteinExistence type="predicted"/>
<organism evidence="1 2">
    <name type="scientific">Micromonospora inositola</name>
    <dbReference type="NCBI Taxonomy" id="47865"/>
    <lineage>
        <taxon>Bacteria</taxon>
        <taxon>Bacillati</taxon>
        <taxon>Actinomycetota</taxon>
        <taxon>Actinomycetes</taxon>
        <taxon>Micromonosporales</taxon>
        <taxon>Micromonosporaceae</taxon>
        <taxon>Micromonospora</taxon>
    </lineage>
</organism>
<sequence>MRTVELVCSPPLEEAVRAAWDRLAVAGLPSLGRNTHPSNRPHLTLASVDEFPPGAEERLADLCAAVLPLPARLGRVEVLDGSAPLVWLVRPLPELVALHAAVWDVLAGAPGQNPWHLPGRWIPHLSLALRFRYADRRLAGAVAGADRPSGEFAAARSYDGDTRTVSELTATDGLYPG</sequence>